<protein>
    <submittedName>
        <fullName evidence="3">Uncharacterized protein LOC106161454</fullName>
    </submittedName>
</protein>
<dbReference type="RefSeq" id="XP_013393865.1">
    <property type="nucleotide sequence ID" value="XM_013538411.1"/>
</dbReference>
<dbReference type="GeneID" id="106161454"/>
<dbReference type="KEGG" id="lak:106161454"/>
<sequence>MCSFMAVSIALLLALTIVRRADAQFCTSGCQYTSRTTGRTSCRRSGERWSDGCLLDCQCNGRTWSCQYKCPIVTAPAGCQVVDDPNGGCCKKVKCGNTICGDGDCTYRSKSTGMMECRKQGERWSDGCLYNCQCDSRGWQCQAKCSTWYVVPYGCRTVKPPGQCCEVLQCSR</sequence>
<keyword evidence="1" id="KW-0732">Signal</keyword>
<evidence type="ECO:0000313" key="3">
    <source>
        <dbReference type="RefSeq" id="XP_013393865.1"/>
    </source>
</evidence>
<proteinExistence type="predicted"/>
<dbReference type="Proteomes" id="UP000085678">
    <property type="component" value="Unplaced"/>
</dbReference>
<dbReference type="OrthoDB" id="6101366at2759"/>
<dbReference type="InParanoid" id="A0A1S3I6G3"/>
<feature type="signal peptide" evidence="1">
    <location>
        <begin position="1"/>
        <end position="23"/>
    </location>
</feature>
<accession>A0A1S3I6G3</accession>
<feature type="chain" id="PRO_5010240930" evidence="1">
    <location>
        <begin position="24"/>
        <end position="172"/>
    </location>
</feature>
<dbReference type="AlphaFoldDB" id="A0A1S3I6G3"/>
<keyword evidence="2" id="KW-1185">Reference proteome</keyword>
<reference evidence="3" key="1">
    <citation type="submission" date="2025-08" db="UniProtKB">
        <authorList>
            <consortium name="RefSeq"/>
        </authorList>
    </citation>
    <scope>IDENTIFICATION</scope>
    <source>
        <tissue evidence="3">Gonads</tissue>
    </source>
</reference>
<gene>
    <name evidence="3" type="primary">LOC106161454</name>
</gene>
<organism evidence="2 3">
    <name type="scientific">Lingula anatina</name>
    <name type="common">Brachiopod</name>
    <name type="synonym">Lingula unguis</name>
    <dbReference type="NCBI Taxonomy" id="7574"/>
    <lineage>
        <taxon>Eukaryota</taxon>
        <taxon>Metazoa</taxon>
        <taxon>Spiralia</taxon>
        <taxon>Lophotrochozoa</taxon>
        <taxon>Brachiopoda</taxon>
        <taxon>Linguliformea</taxon>
        <taxon>Lingulata</taxon>
        <taxon>Lingulida</taxon>
        <taxon>Linguloidea</taxon>
        <taxon>Lingulidae</taxon>
        <taxon>Lingula</taxon>
    </lineage>
</organism>
<name>A0A1S3I6G3_LINAN</name>
<evidence type="ECO:0000256" key="1">
    <source>
        <dbReference type="SAM" id="SignalP"/>
    </source>
</evidence>
<evidence type="ECO:0000313" key="2">
    <source>
        <dbReference type="Proteomes" id="UP000085678"/>
    </source>
</evidence>